<keyword evidence="1" id="KW-0732">Signal</keyword>
<proteinExistence type="predicted"/>
<protein>
    <submittedName>
        <fullName evidence="2">Uncharacterized protein</fullName>
    </submittedName>
</protein>
<evidence type="ECO:0000256" key="1">
    <source>
        <dbReference type="SAM" id="SignalP"/>
    </source>
</evidence>
<sequence>MIVFIAAFLLPANSYAAVIDYARGYILLQVEKNGEAWYVNPNDNSRYYMKDGAVAYQMMRNFGLGITDADLEKIPSVADTTEMKNSSSICYSNSLANRVKGKILLQVQQHGEAWYVYPKTCRRIYMKDGEAAYNIMRFLGLGVSDANLSAINCDGDFQCLLTPAASCKPAKITMNNLAASSFVESFIYFFVGGEAYLQNKADWLTIDEPTEYAIKGYVNNKCILESVVKDYNINFGEKWIAKVMEDNNWTREQSSADLQAQVAESKKQVVGSRQICRLNNAEDMTTLINAWASGTYGVEVIFSTEANEGTTYTIGSQPFVTCENILPSQ</sequence>
<comment type="caution">
    <text evidence="2">The sequence shown here is derived from an EMBL/GenBank/DDBJ whole genome shotgun (WGS) entry which is preliminary data.</text>
</comment>
<reference evidence="2 3" key="1">
    <citation type="journal article" date="2016" name="Nat. Commun.">
        <title>Thousands of microbial genomes shed light on interconnected biogeochemical processes in an aquifer system.</title>
        <authorList>
            <person name="Anantharaman K."/>
            <person name="Brown C.T."/>
            <person name="Hug L.A."/>
            <person name="Sharon I."/>
            <person name="Castelle C.J."/>
            <person name="Probst A.J."/>
            <person name="Thomas B.C."/>
            <person name="Singh A."/>
            <person name="Wilkins M.J."/>
            <person name="Karaoz U."/>
            <person name="Brodie E.L."/>
            <person name="Williams K.H."/>
            <person name="Hubbard S.S."/>
            <person name="Banfield J.F."/>
        </authorList>
    </citation>
    <scope>NUCLEOTIDE SEQUENCE [LARGE SCALE GENOMIC DNA]</scope>
</reference>
<evidence type="ECO:0000313" key="2">
    <source>
        <dbReference type="EMBL" id="OGY42293.1"/>
    </source>
</evidence>
<dbReference type="Proteomes" id="UP000176498">
    <property type="component" value="Unassembled WGS sequence"/>
</dbReference>
<accession>A0A1G1XQB0</accession>
<dbReference type="EMBL" id="MHHZ01000005">
    <property type="protein sequence ID" value="OGY42293.1"/>
    <property type="molecule type" value="Genomic_DNA"/>
</dbReference>
<dbReference type="AlphaFoldDB" id="A0A1G1XQB0"/>
<name>A0A1G1XQB0_9BACT</name>
<gene>
    <name evidence="2" type="ORF">A2Y82_04845</name>
</gene>
<feature type="chain" id="PRO_5009581371" evidence="1">
    <location>
        <begin position="17"/>
        <end position="329"/>
    </location>
</feature>
<feature type="signal peptide" evidence="1">
    <location>
        <begin position="1"/>
        <end position="16"/>
    </location>
</feature>
<evidence type="ECO:0000313" key="3">
    <source>
        <dbReference type="Proteomes" id="UP000176498"/>
    </source>
</evidence>
<organism evidence="2 3">
    <name type="scientific">Candidatus Buchananbacteria bacterium RBG_13_36_9</name>
    <dbReference type="NCBI Taxonomy" id="1797530"/>
    <lineage>
        <taxon>Bacteria</taxon>
        <taxon>Candidatus Buchananiibacteriota</taxon>
    </lineage>
</organism>